<proteinExistence type="predicted"/>
<dbReference type="HOGENOM" id="CLU_2664728_0_0_9"/>
<dbReference type="RefSeq" id="WP_013271457.1">
    <property type="nucleotide sequence ID" value="NC_014376.1"/>
</dbReference>
<gene>
    <name evidence="1" type="ordered locus">Closa_0737</name>
</gene>
<dbReference type="KEGG" id="csh:Closa_0737"/>
<organism evidence="1 2">
    <name type="scientific">Lacrimispora saccharolytica (strain ATCC 35040 / DSM 2544 / NRCC 2533 / WM1)</name>
    <name type="common">Clostridium saccharolyticum</name>
    <dbReference type="NCBI Taxonomy" id="610130"/>
    <lineage>
        <taxon>Bacteria</taxon>
        <taxon>Bacillati</taxon>
        <taxon>Bacillota</taxon>
        <taxon>Clostridia</taxon>
        <taxon>Lachnospirales</taxon>
        <taxon>Lachnospiraceae</taxon>
        <taxon>Lacrimispora</taxon>
    </lineage>
</organism>
<accession>D9R5F6</accession>
<evidence type="ECO:0000313" key="1">
    <source>
        <dbReference type="EMBL" id="ADL03362.1"/>
    </source>
</evidence>
<sequence length="75" mass="9127">MNAVEMSENEYYRMKAAELEKAETAFNKVKDIIENEKQRYRDIIWSKKDATQNIQELYKWKALDDLQHKIEEMLE</sequence>
<dbReference type="AlphaFoldDB" id="D9R5F6"/>
<name>D9R5F6_LACSW</name>
<dbReference type="STRING" id="610130.Closa_0737"/>
<dbReference type="Proteomes" id="UP000001662">
    <property type="component" value="Chromosome"/>
</dbReference>
<evidence type="ECO:0000313" key="2">
    <source>
        <dbReference type="Proteomes" id="UP000001662"/>
    </source>
</evidence>
<dbReference type="OrthoDB" id="2086291at2"/>
<protein>
    <submittedName>
        <fullName evidence="1">Uncharacterized protein</fullName>
    </submittedName>
</protein>
<dbReference type="EMBL" id="CP002109">
    <property type="protein sequence ID" value="ADL03362.1"/>
    <property type="molecule type" value="Genomic_DNA"/>
</dbReference>
<reference evidence="1" key="1">
    <citation type="submission" date="2010-07" db="EMBL/GenBank/DDBJ databases">
        <title>Complete sequence of Clostridium saccharolyticum WM1.</title>
        <authorList>
            <consortium name="US DOE Joint Genome Institute"/>
            <person name="Lucas S."/>
            <person name="Copeland A."/>
            <person name="Lapidus A."/>
            <person name="Cheng J.-F."/>
            <person name="Bruce D."/>
            <person name="Goodwin L."/>
            <person name="Pitluck S."/>
            <person name="Chertkov O."/>
            <person name="Detter J.C."/>
            <person name="Han C."/>
            <person name="Tapia R."/>
            <person name="Land M."/>
            <person name="Hauser L."/>
            <person name="Chang Y.-J."/>
            <person name="Jeffries C."/>
            <person name="Kyrpides N."/>
            <person name="Ivanova N."/>
            <person name="Mikhailova N."/>
            <person name="Mouttaki H."/>
            <person name="Lin L."/>
            <person name="Zhou J."/>
            <person name="Hemme C.L."/>
            <person name="Woyke T."/>
        </authorList>
    </citation>
    <scope>NUCLEOTIDE SEQUENCE [LARGE SCALE GENOMIC DNA]</scope>
    <source>
        <strain evidence="1">WM1</strain>
    </source>
</reference>
<dbReference type="PaxDb" id="610130-Closa_0737"/>
<keyword evidence="2" id="KW-1185">Reference proteome</keyword>